<dbReference type="Proteomes" id="UP000886595">
    <property type="component" value="Unassembled WGS sequence"/>
</dbReference>
<dbReference type="Pfam" id="PF23751">
    <property type="entry name" value="Beta-prop_WDR11_1st"/>
    <property type="match status" value="1"/>
</dbReference>
<dbReference type="InterPro" id="IPR036322">
    <property type="entry name" value="WD40_repeat_dom_sf"/>
</dbReference>
<feature type="domain" description="WDR11 TPR" evidence="3">
    <location>
        <begin position="888"/>
        <end position="1234"/>
    </location>
</feature>
<sequence length="1270" mass="140023">MSSSSNSILPGPPSRSNLSAADLSTSGLLAFASGPCVSLVDSQSLQLISTVSLPSPLSSASPTVTSLRWAPLPLRRQRGDPFSSHLLIAVGDNLGRIALVDFRVPSVRLWLEQDSDGGVQDLCWVLALPESYIIAAISGSSSLTLYTDSGHVFWKHDSSPEFISCIRCDPFDSTHFCLLGLKGFLLSVKLVGITENDVTSKEFHIQTDSTDLQKLEREALVSSSSSSHSSTAVFPFYSAKFSFSPHWKHIIFLTFPRELVVFDLQYDATLYVVALPREYAKFVDVLPDPNQEFLYCLHFDCRLSIWRRQEGEQVHVLCGIEELIPAIGISAPLPSLLSLLISQLDSTLQNIRKIHSDPVLDASMVDDSFYFSGDDDAFLGFKTHFISISDDGKIWSWILSVKRDKDSSNLQSNDKPLKSSTDTSFEVYVAKSENISTFIDCFYLQKISLMQISLVGQLQLLSSTVTILAVPTPSMTATLARGGNSPAVVVPLVALGTEAGTIDVVDVSANAVAASFSAHTSRIRGLNWLGNSRLVSFSCSRVSTRTGGFINRLAITCLRSGVSKGFRVLQKPERAPIRALKVSSSGRYLLILFRGDPVEVWAMTKSPVMIRSLTLPFTVLEWTLPTIPNSAEKSLSKQPSISSNQETIVSGTPKASDFKVVGTADGQLQDDTSESFAFALVNGALGVFEVYGRRIRDFRPKWPEASFNTFDGLITAMAYRVPHVVTGDKLGNIRWWDVTSGNSSSFNTCKEGIKKIKFSPIYHDSISRGRIFVLFFDNTFSFYDIDSPDPLAISLIRPQIPGSLILELDWLALGTSRFDSLVLCVVGTDGSFRLVEVRVNEKMITQKSHTKPPKEKYRPVPLCTPMLLPVSHALAFRMILQLGVNPSWFNTSSQCIGKRSHSIPERTSSSKDLRSSMIDFPPIGDPAVIEILLKVLEPYRLEGCLLDDEKAKLYSRLVNKGYTARFAFTAAIFGETSEAFFWLKLPCAMNYEANKIKSKISTKHFEEATMLNKITSKGPSVSGFEKIGSLGEGQLKLMAFEQNELWLYASERIPWHENLGGEEAIQNRVHELVSVGNLEGAVSLLLSTSPDSSYFYPNALRAVALSTSVSKSLVELAVKVVAANMVRPDRSLSGTHLLCSVGRYQEACSQLQDAGCWTDSATLAATHLNGSDYARLLQRWATHVMQTEHDIWRGVMLYIAIGAFEQALAAFRKAEQPETAAIFILACQETLANSWSIDDDNADVIAVTKCYELYQEKLVHICMDSPTFLH</sequence>
<evidence type="ECO:0000259" key="2">
    <source>
        <dbReference type="Pfam" id="PF23752"/>
    </source>
</evidence>
<proteinExistence type="predicted"/>
<dbReference type="InterPro" id="IPR057853">
    <property type="entry name" value="Beta-prop_WDR11_2nd"/>
</dbReference>
<organism evidence="4 5">
    <name type="scientific">Brassica carinata</name>
    <name type="common">Ethiopian mustard</name>
    <name type="synonym">Abyssinian cabbage</name>
    <dbReference type="NCBI Taxonomy" id="52824"/>
    <lineage>
        <taxon>Eukaryota</taxon>
        <taxon>Viridiplantae</taxon>
        <taxon>Streptophyta</taxon>
        <taxon>Embryophyta</taxon>
        <taxon>Tracheophyta</taxon>
        <taxon>Spermatophyta</taxon>
        <taxon>Magnoliopsida</taxon>
        <taxon>eudicotyledons</taxon>
        <taxon>Gunneridae</taxon>
        <taxon>Pentapetalae</taxon>
        <taxon>rosids</taxon>
        <taxon>malvids</taxon>
        <taxon>Brassicales</taxon>
        <taxon>Brassicaceae</taxon>
        <taxon>Brassiceae</taxon>
        <taxon>Brassica</taxon>
    </lineage>
</organism>
<dbReference type="AlphaFoldDB" id="A0A8X7UZP1"/>
<dbReference type="SUPFAM" id="SSF50978">
    <property type="entry name" value="WD40 repeat-like"/>
    <property type="match status" value="2"/>
</dbReference>
<keyword evidence="5" id="KW-1185">Reference proteome</keyword>
<feature type="domain" description="WDR11 first beta-propeller" evidence="1">
    <location>
        <begin position="11"/>
        <end position="424"/>
    </location>
</feature>
<dbReference type="InterPro" id="IPR057854">
    <property type="entry name" value="TPR_WDR11"/>
</dbReference>
<dbReference type="InterPro" id="IPR057852">
    <property type="entry name" value="Beta-prop_WDR11_1st"/>
</dbReference>
<dbReference type="Gene3D" id="2.130.10.10">
    <property type="entry name" value="YVTN repeat-like/Quinoprotein amine dehydrogenase"/>
    <property type="match status" value="3"/>
</dbReference>
<evidence type="ECO:0000259" key="1">
    <source>
        <dbReference type="Pfam" id="PF23751"/>
    </source>
</evidence>
<dbReference type="EMBL" id="JAAMPC010000009">
    <property type="protein sequence ID" value="KAG2295711.1"/>
    <property type="molecule type" value="Genomic_DNA"/>
</dbReference>
<evidence type="ECO:0000313" key="4">
    <source>
        <dbReference type="EMBL" id="KAG2295711.1"/>
    </source>
</evidence>
<dbReference type="GO" id="GO:0005737">
    <property type="term" value="C:cytoplasm"/>
    <property type="evidence" value="ECO:0007669"/>
    <property type="project" value="TreeGrafter"/>
</dbReference>
<name>A0A8X7UZP1_BRACI</name>
<gene>
    <name evidence="4" type="ORF">Bca52824_042380</name>
</gene>
<dbReference type="PANTHER" id="PTHR14593:SF6">
    <property type="entry name" value="TRANSDUCIN FAMILY PROTEIN _ WD-40 REPEAT FAMILY PROTEIN"/>
    <property type="match status" value="1"/>
</dbReference>
<accession>A0A8X7UZP1</accession>
<dbReference type="SUPFAM" id="SSF82171">
    <property type="entry name" value="DPP6 N-terminal domain-like"/>
    <property type="match status" value="1"/>
</dbReference>
<comment type="caution">
    <text evidence="4">The sequence shown here is derived from an EMBL/GenBank/DDBJ whole genome shotgun (WGS) entry which is preliminary data.</text>
</comment>
<dbReference type="InterPro" id="IPR015943">
    <property type="entry name" value="WD40/YVTN_repeat-like_dom_sf"/>
</dbReference>
<dbReference type="InterPro" id="IPR039694">
    <property type="entry name" value="WDR11"/>
</dbReference>
<dbReference type="Pfam" id="PF23753">
    <property type="entry name" value="TPR_WDR11"/>
    <property type="match status" value="1"/>
</dbReference>
<dbReference type="OrthoDB" id="1291858at2759"/>
<dbReference type="PANTHER" id="PTHR14593">
    <property type="entry name" value="WD REPEAT-CONTAINING PROTEIN 11"/>
    <property type="match status" value="1"/>
</dbReference>
<reference evidence="4 5" key="1">
    <citation type="submission" date="2020-02" db="EMBL/GenBank/DDBJ databases">
        <authorList>
            <person name="Ma Q."/>
            <person name="Huang Y."/>
            <person name="Song X."/>
            <person name="Pei D."/>
        </authorList>
    </citation>
    <scope>NUCLEOTIDE SEQUENCE [LARGE SCALE GENOMIC DNA]</scope>
    <source>
        <strain evidence="4">Sxm20200214</strain>
        <tissue evidence="4">Leaf</tissue>
    </source>
</reference>
<dbReference type="Pfam" id="PF23752">
    <property type="entry name" value="Beta-prop_WDR11_2nd"/>
    <property type="match status" value="1"/>
</dbReference>
<protein>
    <submittedName>
        <fullName evidence="4">Uncharacterized protein</fullName>
    </submittedName>
</protein>
<feature type="domain" description="WDR11 second beta-propeller" evidence="2">
    <location>
        <begin position="460"/>
        <end position="860"/>
    </location>
</feature>
<evidence type="ECO:0000313" key="5">
    <source>
        <dbReference type="Proteomes" id="UP000886595"/>
    </source>
</evidence>
<evidence type="ECO:0000259" key="3">
    <source>
        <dbReference type="Pfam" id="PF23753"/>
    </source>
</evidence>